<proteinExistence type="predicted"/>
<comment type="caution">
    <text evidence="1">The sequence shown here is derived from an EMBL/GenBank/DDBJ whole genome shotgun (WGS) entry which is preliminary data.</text>
</comment>
<name>A0ABV4T7L5_9EURY</name>
<keyword evidence="2" id="KW-1185">Reference proteome</keyword>
<evidence type="ECO:0000313" key="2">
    <source>
        <dbReference type="Proteomes" id="UP001571980"/>
    </source>
</evidence>
<dbReference type="Proteomes" id="UP001571980">
    <property type="component" value="Unassembled WGS sequence"/>
</dbReference>
<dbReference type="Gene3D" id="3.90.320.10">
    <property type="match status" value="1"/>
</dbReference>
<sequence length="241" mass="27650">MRKGFDKTSEYYRIVSEGKRIQERVVRILKDAGFQFEVERKLELPLGDCVLVGSADIVSEDLSAVIEVKSYFLSDNYSFDYALTQAALYKYALELELGKSFNAYVISEHADFTSDRVSRRCKKSGGVIEDVLGGDFVVCRVCEEDVERGIERVKRNIMIAEELMRDWRLLYDEDFLREFVDPRVCFGCMHMFRNCPAFQIAAGGLVKTKVHADLTLLVRNFSLPFASKLLEEYLETDALLL</sequence>
<accession>A0ABV4T7L5</accession>
<reference evidence="1 2" key="1">
    <citation type="submission" date="2023-03" db="EMBL/GenBank/DDBJ databases">
        <title>Speciation in Pyrococcus: adaptation to high temperature as a mechanism.</title>
        <authorList>
            <person name="Gu J."/>
        </authorList>
    </citation>
    <scope>NUCLEOTIDE SEQUENCE [LARGE SCALE GENOMIC DNA]</scope>
    <source>
        <strain evidence="1 2">LMOA34</strain>
    </source>
</reference>
<dbReference type="EMBL" id="JARRIG010000007">
    <property type="protein sequence ID" value="MFA4805094.1"/>
    <property type="molecule type" value="Genomic_DNA"/>
</dbReference>
<gene>
    <name evidence="1" type="ORF">P8X34_10200</name>
</gene>
<dbReference type="RefSeq" id="WP_372824415.1">
    <property type="nucleotide sequence ID" value="NZ_JARRIG010000007.1"/>
</dbReference>
<dbReference type="InterPro" id="IPR011604">
    <property type="entry name" value="PDDEXK-like_dom_sf"/>
</dbReference>
<protein>
    <submittedName>
        <fullName evidence="1">Uncharacterized protein</fullName>
    </submittedName>
</protein>
<evidence type="ECO:0000313" key="1">
    <source>
        <dbReference type="EMBL" id="MFA4805094.1"/>
    </source>
</evidence>
<organism evidence="1 2">
    <name type="scientific">Pyrococcus kukulkanii</name>
    <dbReference type="NCBI Taxonomy" id="1609559"/>
    <lineage>
        <taxon>Archaea</taxon>
        <taxon>Methanobacteriati</taxon>
        <taxon>Methanobacteriota</taxon>
        <taxon>Thermococci</taxon>
        <taxon>Thermococcales</taxon>
        <taxon>Thermococcaceae</taxon>
        <taxon>Pyrococcus</taxon>
    </lineage>
</organism>